<dbReference type="InterPro" id="IPR000014">
    <property type="entry name" value="PAS"/>
</dbReference>
<dbReference type="AlphaFoldDB" id="A1HRU0"/>
<dbReference type="Pfam" id="PF00989">
    <property type="entry name" value="PAS"/>
    <property type="match status" value="1"/>
</dbReference>
<gene>
    <name evidence="17" type="ORF">TcarDRAFT_0950</name>
</gene>
<dbReference type="GO" id="GO:0030295">
    <property type="term" value="F:protein kinase activator activity"/>
    <property type="evidence" value="ECO:0007669"/>
    <property type="project" value="TreeGrafter"/>
</dbReference>
<keyword evidence="5" id="KW-0808">Transferase</keyword>
<feature type="domain" description="Histidine kinase" evidence="14">
    <location>
        <begin position="371"/>
        <end position="591"/>
    </location>
</feature>
<protein>
    <recommendedName>
        <fullName evidence="3">histidine kinase</fullName>
        <ecNumber evidence="3">2.7.13.3</ecNumber>
    </recommendedName>
</protein>
<reference evidence="17 18" key="2">
    <citation type="submission" date="2007-01" db="EMBL/GenBank/DDBJ databases">
        <title>Sequencing of the draft genome and assembly of Thermosinus carboxydivorans Nor1.</title>
        <authorList>
            <consortium name="US DOE Joint Genome Institute (JGI-PGF)"/>
            <person name="Copeland A."/>
            <person name="Lucas S."/>
            <person name="Lapidus A."/>
            <person name="Barry K."/>
            <person name="Glavina del Rio T."/>
            <person name="Dalin E."/>
            <person name="Tice H."/>
            <person name="Bruce D."/>
            <person name="Pitluck S."/>
            <person name="Richardson P."/>
        </authorList>
    </citation>
    <scope>NUCLEOTIDE SEQUENCE [LARGE SCALE GENOMIC DNA]</scope>
    <source>
        <strain evidence="17 18">Nor1</strain>
    </source>
</reference>
<keyword evidence="11" id="KW-0902">Two-component regulatory system</keyword>
<dbReference type="CDD" id="cd00082">
    <property type="entry name" value="HisKA"/>
    <property type="match status" value="1"/>
</dbReference>
<dbReference type="PROSITE" id="PS50885">
    <property type="entry name" value="HAMP"/>
    <property type="match status" value="1"/>
</dbReference>
<dbReference type="InterPro" id="IPR003594">
    <property type="entry name" value="HATPase_dom"/>
</dbReference>
<dbReference type="Gene3D" id="3.30.450.20">
    <property type="entry name" value="PAS domain"/>
    <property type="match status" value="2"/>
</dbReference>
<evidence type="ECO:0000256" key="13">
    <source>
        <dbReference type="SAM" id="Phobius"/>
    </source>
</evidence>
<dbReference type="Pfam" id="PF02518">
    <property type="entry name" value="HATPase_c"/>
    <property type="match status" value="1"/>
</dbReference>
<dbReference type="Gene3D" id="6.10.340.10">
    <property type="match status" value="1"/>
</dbReference>
<feature type="transmembrane region" description="Helical" evidence="13">
    <location>
        <begin position="12"/>
        <end position="33"/>
    </location>
</feature>
<keyword evidence="10 13" id="KW-1133">Transmembrane helix</keyword>
<keyword evidence="7" id="KW-0547">Nucleotide-binding</keyword>
<dbReference type="InterPro" id="IPR013767">
    <property type="entry name" value="PAS_fold"/>
</dbReference>
<evidence type="ECO:0000256" key="4">
    <source>
        <dbReference type="ARBA" id="ARBA00022553"/>
    </source>
</evidence>
<dbReference type="Gene3D" id="3.30.565.10">
    <property type="entry name" value="Histidine kinase-like ATPase, C-terminal domain"/>
    <property type="match status" value="1"/>
</dbReference>
<evidence type="ECO:0000313" key="17">
    <source>
        <dbReference type="EMBL" id="EAX47261.1"/>
    </source>
</evidence>
<dbReference type="EC" id="2.7.13.3" evidence="3"/>
<dbReference type="Proteomes" id="UP000005139">
    <property type="component" value="Unassembled WGS sequence"/>
</dbReference>
<reference evidence="17 18" key="1">
    <citation type="submission" date="2007-01" db="EMBL/GenBank/DDBJ databases">
        <title>Annotation of the draft genome assembly of Thermosinus carboxydivorans Nor1.</title>
        <authorList>
            <consortium name="US DOE Joint Genome Institute (JGI-ORNL)"/>
            <person name="Larimer F."/>
            <person name="Land M."/>
            <person name="Hauser L."/>
        </authorList>
    </citation>
    <scope>NUCLEOTIDE SEQUENCE [LARGE SCALE GENOMIC DNA]</scope>
    <source>
        <strain evidence="17 18">Nor1</strain>
    </source>
</reference>
<comment type="caution">
    <text evidence="17">The sequence shown here is derived from an EMBL/GenBank/DDBJ whole genome shotgun (WGS) entry which is preliminary data.</text>
</comment>
<dbReference type="GO" id="GO:0007234">
    <property type="term" value="P:osmosensory signaling via phosphorelay pathway"/>
    <property type="evidence" value="ECO:0007669"/>
    <property type="project" value="TreeGrafter"/>
</dbReference>
<dbReference type="PANTHER" id="PTHR42878">
    <property type="entry name" value="TWO-COMPONENT HISTIDINE KINASE"/>
    <property type="match status" value="1"/>
</dbReference>
<dbReference type="InterPro" id="IPR036890">
    <property type="entry name" value="HATPase_C_sf"/>
</dbReference>
<accession>A1HRU0</accession>
<feature type="transmembrane region" description="Helical" evidence="13">
    <location>
        <begin position="171"/>
        <end position="191"/>
    </location>
</feature>
<dbReference type="InterPro" id="IPR005467">
    <property type="entry name" value="His_kinase_dom"/>
</dbReference>
<dbReference type="SUPFAM" id="SSF55785">
    <property type="entry name" value="PYP-like sensor domain (PAS domain)"/>
    <property type="match status" value="1"/>
</dbReference>
<dbReference type="NCBIfam" id="TIGR00229">
    <property type="entry name" value="sensory_box"/>
    <property type="match status" value="1"/>
</dbReference>
<sequence precursor="true">MFRFSLRNRLIFSFLLLIILTLAALGSYILWFVHRYNLERLTSNLFTQAQITEQLLRIHLSGPPEKAGLDAIAKELGAEVDLRLTIIAPNGVVLADSRENPALMENHRERPEIAAALADGRGTAIRHSTTLDENLLYVAIPMRSGNEIIGVVRLSTTLAHVEEAYNRIRSALLAAFVVTTLLAIAFSIRLARKYTAPLEEITDVARLISEGQLDKRVHIKTGDEIEILGHTLNNLAARLDDKLKEIVAQKHKLELILQHMDNAVLLLDRYGRVTDANLRAASLFGITGAMLGQHNIQVIGNSLLDKAVRETVATGENRLIMLRTNLHGAKRVFQVFLAPLGNDGGDGVLTVFHDITVLQEIQERQAEFVANASHELKTPLTAIKGFAATLLDGAIREPALATKFVTIIHDEAERMNRLVDDLLQLASLDARETGQQARLEPTDIYKVAAAVVEELSAQWRAKRLSVLLDAPARPLAVMANPDWLRQVLVNLLDNSIKYTPEGGKILVKWWQASDKAVVMVQDSGIGIPAKDLPFIFDRFYRVDRARSRRAGGTGLGLAIVKHIIETLGGKIDVVSEPDAGTTFTFTLPLAKTQ</sequence>
<keyword evidence="12 13" id="KW-0472">Membrane</keyword>
<evidence type="ECO:0000256" key="8">
    <source>
        <dbReference type="ARBA" id="ARBA00022777"/>
    </source>
</evidence>
<evidence type="ECO:0000256" key="5">
    <source>
        <dbReference type="ARBA" id="ARBA00022679"/>
    </source>
</evidence>
<dbReference type="InterPro" id="IPR036097">
    <property type="entry name" value="HisK_dim/P_sf"/>
</dbReference>
<evidence type="ECO:0000256" key="1">
    <source>
        <dbReference type="ARBA" id="ARBA00000085"/>
    </source>
</evidence>
<dbReference type="RefSeq" id="WP_007289746.1">
    <property type="nucleotide sequence ID" value="NZ_AAWL01000012.1"/>
</dbReference>
<dbReference type="InterPro" id="IPR003661">
    <property type="entry name" value="HisK_dim/P_dom"/>
</dbReference>
<dbReference type="EMBL" id="AAWL01000012">
    <property type="protein sequence ID" value="EAX47261.1"/>
    <property type="molecule type" value="Genomic_DNA"/>
</dbReference>
<dbReference type="GO" id="GO:0016020">
    <property type="term" value="C:membrane"/>
    <property type="evidence" value="ECO:0007669"/>
    <property type="project" value="UniProtKB-SubCell"/>
</dbReference>
<dbReference type="SMART" id="SM00304">
    <property type="entry name" value="HAMP"/>
    <property type="match status" value="1"/>
</dbReference>
<keyword evidence="4" id="KW-0597">Phosphoprotein</keyword>
<dbReference type="InterPro" id="IPR035965">
    <property type="entry name" value="PAS-like_dom_sf"/>
</dbReference>
<dbReference type="SUPFAM" id="SSF47384">
    <property type="entry name" value="Homodimeric domain of signal transducing histidine kinase"/>
    <property type="match status" value="1"/>
</dbReference>
<organism evidence="17 18">
    <name type="scientific">Thermosinus carboxydivorans Nor1</name>
    <dbReference type="NCBI Taxonomy" id="401526"/>
    <lineage>
        <taxon>Bacteria</taxon>
        <taxon>Bacillati</taxon>
        <taxon>Bacillota</taxon>
        <taxon>Negativicutes</taxon>
        <taxon>Selenomonadales</taxon>
        <taxon>Sporomusaceae</taxon>
        <taxon>Thermosinus</taxon>
    </lineage>
</organism>
<dbReference type="SMART" id="SM00387">
    <property type="entry name" value="HATPase_c"/>
    <property type="match status" value="1"/>
</dbReference>
<evidence type="ECO:0000313" key="18">
    <source>
        <dbReference type="Proteomes" id="UP000005139"/>
    </source>
</evidence>
<evidence type="ECO:0000256" key="12">
    <source>
        <dbReference type="ARBA" id="ARBA00023136"/>
    </source>
</evidence>
<comment type="catalytic activity">
    <reaction evidence="1">
        <text>ATP + protein L-histidine = ADP + protein N-phospho-L-histidine.</text>
        <dbReference type="EC" id="2.7.13.3"/>
    </reaction>
</comment>
<dbReference type="PROSITE" id="PS50112">
    <property type="entry name" value="PAS"/>
    <property type="match status" value="1"/>
</dbReference>
<dbReference type="InterPro" id="IPR004358">
    <property type="entry name" value="Sig_transdc_His_kin-like_C"/>
</dbReference>
<dbReference type="InterPro" id="IPR031967">
    <property type="entry name" value="PhoR_single_Cache-like_dom"/>
</dbReference>
<feature type="domain" description="PAS" evidence="15">
    <location>
        <begin position="249"/>
        <end position="287"/>
    </location>
</feature>
<dbReference type="Pfam" id="PF00672">
    <property type="entry name" value="HAMP"/>
    <property type="match status" value="1"/>
</dbReference>
<dbReference type="SUPFAM" id="SSF158472">
    <property type="entry name" value="HAMP domain-like"/>
    <property type="match status" value="1"/>
</dbReference>
<proteinExistence type="predicted"/>
<keyword evidence="9" id="KW-0067">ATP-binding</keyword>
<dbReference type="CDD" id="cd06225">
    <property type="entry name" value="HAMP"/>
    <property type="match status" value="1"/>
</dbReference>
<dbReference type="InterPro" id="IPR003660">
    <property type="entry name" value="HAMP_dom"/>
</dbReference>
<dbReference type="InterPro" id="IPR050351">
    <property type="entry name" value="BphY/WalK/GraS-like"/>
</dbReference>
<dbReference type="GO" id="GO:0000156">
    <property type="term" value="F:phosphorelay response regulator activity"/>
    <property type="evidence" value="ECO:0007669"/>
    <property type="project" value="TreeGrafter"/>
</dbReference>
<feature type="domain" description="HAMP" evidence="16">
    <location>
        <begin position="192"/>
        <end position="244"/>
    </location>
</feature>
<dbReference type="SUPFAM" id="SSF55874">
    <property type="entry name" value="ATPase domain of HSP90 chaperone/DNA topoisomerase II/histidine kinase"/>
    <property type="match status" value="1"/>
</dbReference>
<name>A1HRU0_9FIRM</name>
<evidence type="ECO:0000256" key="11">
    <source>
        <dbReference type="ARBA" id="ARBA00023012"/>
    </source>
</evidence>
<dbReference type="GO" id="GO:0005524">
    <property type="term" value="F:ATP binding"/>
    <property type="evidence" value="ECO:0007669"/>
    <property type="project" value="UniProtKB-KW"/>
</dbReference>
<dbReference type="PROSITE" id="PS50109">
    <property type="entry name" value="HIS_KIN"/>
    <property type="match status" value="1"/>
</dbReference>
<dbReference type="GO" id="GO:0000155">
    <property type="term" value="F:phosphorelay sensor kinase activity"/>
    <property type="evidence" value="ECO:0007669"/>
    <property type="project" value="InterPro"/>
</dbReference>
<evidence type="ECO:0000256" key="10">
    <source>
        <dbReference type="ARBA" id="ARBA00022989"/>
    </source>
</evidence>
<dbReference type="PRINTS" id="PR00344">
    <property type="entry name" value="BCTRLSENSOR"/>
</dbReference>
<evidence type="ECO:0000259" key="14">
    <source>
        <dbReference type="PROSITE" id="PS50109"/>
    </source>
</evidence>
<dbReference type="Pfam" id="PF16736">
    <property type="entry name" value="sCache_like"/>
    <property type="match status" value="1"/>
</dbReference>
<dbReference type="eggNOG" id="COG5002">
    <property type="taxonomic scope" value="Bacteria"/>
</dbReference>
<dbReference type="GO" id="GO:0006355">
    <property type="term" value="P:regulation of DNA-templated transcription"/>
    <property type="evidence" value="ECO:0007669"/>
    <property type="project" value="InterPro"/>
</dbReference>
<keyword evidence="6 13" id="KW-0812">Transmembrane</keyword>
<evidence type="ECO:0000259" key="15">
    <source>
        <dbReference type="PROSITE" id="PS50112"/>
    </source>
</evidence>
<dbReference type="FunFam" id="1.10.287.130:FF:000001">
    <property type="entry name" value="Two-component sensor histidine kinase"/>
    <property type="match status" value="1"/>
</dbReference>
<dbReference type="Pfam" id="PF00512">
    <property type="entry name" value="HisKA"/>
    <property type="match status" value="1"/>
</dbReference>
<dbReference type="OrthoDB" id="9786919at2"/>
<evidence type="ECO:0000256" key="7">
    <source>
        <dbReference type="ARBA" id="ARBA00022741"/>
    </source>
</evidence>
<evidence type="ECO:0000256" key="2">
    <source>
        <dbReference type="ARBA" id="ARBA00004141"/>
    </source>
</evidence>
<dbReference type="FunFam" id="3.30.565.10:FF:000006">
    <property type="entry name" value="Sensor histidine kinase WalK"/>
    <property type="match status" value="1"/>
</dbReference>
<evidence type="ECO:0000256" key="6">
    <source>
        <dbReference type="ARBA" id="ARBA00022692"/>
    </source>
</evidence>
<dbReference type="CDD" id="cd16922">
    <property type="entry name" value="HATPase_EvgS-ArcB-TorS-like"/>
    <property type="match status" value="1"/>
</dbReference>
<evidence type="ECO:0000256" key="3">
    <source>
        <dbReference type="ARBA" id="ARBA00012438"/>
    </source>
</evidence>
<keyword evidence="18" id="KW-1185">Reference proteome</keyword>
<dbReference type="Gene3D" id="1.10.287.130">
    <property type="match status" value="1"/>
</dbReference>
<evidence type="ECO:0000259" key="16">
    <source>
        <dbReference type="PROSITE" id="PS50885"/>
    </source>
</evidence>
<dbReference type="SMART" id="SM00388">
    <property type="entry name" value="HisKA"/>
    <property type="match status" value="1"/>
</dbReference>
<keyword evidence="8 17" id="KW-0418">Kinase</keyword>
<comment type="subcellular location">
    <subcellularLocation>
        <location evidence="2">Membrane</location>
        <topology evidence="2">Multi-pass membrane protein</topology>
    </subcellularLocation>
</comment>
<evidence type="ECO:0000256" key="9">
    <source>
        <dbReference type="ARBA" id="ARBA00022840"/>
    </source>
</evidence>
<dbReference type="PANTHER" id="PTHR42878:SF7">
    <property type="entry name" value="SENSOR HISTIDINE KINASE GLRK"/>
    <property type="match status" value="1"/>
</dbReference>